<evidence type="ECO:0000313" key="3">
    <source>
        <dbReference type="Proteomes" id="UP000241421"/>
    </source>
</evidence>
<evidence type="ECO:0000313" key="2">
    <source>
        <dbReference type="EMBL" id="PWF47988.1"/>
    </source>
</evidence>
<dbReference type="OrthoDB" id="8536886at2"/>
<dbReference type="Pfam" id="PF11162">
    <property type="entry name" value="DUF2946"/>
    <property type="match status" value="1"/>
</dbReference>
<protein>
    <submittedName>
        <fullName evidence="2">DUF2946 domain-containing protein</fullName>
    </submittedName>
</protein>
<feature type="signal peptide" evidence="1">
    <location>
        <begin position="1"/>
        <end position="36"/>
    </location>
</feature>
<proteinExistence type="predicted"/>
<gene>
    <name evidence="2" type="ORF">C7C56_012945</name>
</gene>
<dbReference type="EMBL" id="PXWF02000211">
    <property type="protein sequence ID" value="PWF47988.1"/>
    <property type="molecule type" value="Genomic_DNA"/>
</dbReference>
<name>A0A2U2HKE0_9BURK</name>
<organism evidence="2 3">
    <name type="scientific">Massilia glaciei</name>
    <dbReference type="NCBI Taxonomy" id="1524097"/>
    <lineage>
        <taxon>Bacteria</taxon>
        <taxon>Pseudomonadati</taxon>
        <taxon>Pseudomonadota</taxon>
        <taxon>Betaproteobacteria</taxon>
        <taxon>Burkholderiales</taxon>
        <taxon>Oxalobacteraceae</taxon>
        <taxon>Telluria group</taxon>
        <taxon>Massilia</taxon>
    </lineage>
</organism>
<keyword evidence="3" id="KW-1185">Reference proteome</keyword>
<dbReference type="AlphaFoldDB" id="A0A2U2HKE0"/>
<reference evidence="2 3" key="1">
    <citation type="submission" date="2018-04" db="EMBL/GenBank/DDBJ databases">
        <title>Massilia violaceinigra sp. nov., a novel purple-pigmented bacterium isolated from Tianshan glacier, Xinjiang, China.</title>
        <authorList>
            <person name="Wang H."/>
        </authorList>
    </citation>
    <scope>NUCLEOTIDE SEQUENCE [LARGE SCALE GENOMIC DNA]</scope>
    <source>
        <strain evidence="2 3">B448-2</strain>
    </source>
</reference>
<evidence type="ECO:0000256" key="1">
    <source>
        <dbReference type="SAM" id="SignalP"/>
    </source>
</evidence>
<dbReference type="Proteomes" id="UP000241421">
    <property type="component" value="Unassembled WGS sequence"/>
</dbReference>
<comment type="caution">
    <text evidence="2">The sequence shown here is derived from an EMBL/GenBank/DDBJ whole genome shotgun (WGS) entry which is preliminary data.</text>
</comment>
<keyword evidence="1" id="KW-0732">Signal</keyword>
<sequence length="132" mass="13843">MRAMGMNKMQRRASAWIACLAFLLAALVPAMTQLLAANNAAGDWIEICSAKGIKLVKATLADAAPASGDGAPHGENCPFCQTHADTPAMPPGARTVLPTIAAAQRFPSLFYQSPRAQFVWAGARPRAPPALS</sequence>
<dbReference type="InterPro" id="IPR021333">
    <property type="entry name" value="DUF2946"/>
</dbReference>
<accession>A0A2U2HKE0</accession>
<feature type="chain" id="PRO_5015589437" evidence="1">
    <location>
        <begin position="37"/>
        <end position="132"/>
    </location>
</feature>